<feature type="domain" description="HTH gntR-type" evidence="4">
    <location>
        <begin position="10"/>
        <end position="78"/>
    </location>
</feature>
<keyword evidence="2" id="KW-0238">DNA-binding</keyword>
<dbReference type="InterPro" id="IPR000524">
    <property type="entry name" value="Tscrpt_reg_HTH_GntR"/>
</dbReference>
<dbReference type="GO" id="GO:0003677">
    <property type="term" value="F:DNA binding"/>
    <property type="evidence" value="ECO:0007669"/>
    <property type="project" value="UniProtKB-KW"/>
</dbReference>
<dbReference type="PANTHER" id="PTHR38445">
    <property type="entry name" value="HTH-TYPE TRANSCRIPTIONAL REPRESSOR YTRA"/>
    <property type="match status" value="1"/>
</dbReference>
<evidence type="ECO:0000256" key="3">
    <source>
        <dbReference type="ARBA" id="ARBA00023163"/>
    </source>
</evidence>
<dbReference type="SUPFAM" id="SSF46785">
    <property type="entry name" value="Winged helix' DNA-binding domain"/>
    <property type="match status" value="1"/>
</dbReference>
<dbReference type="AlphaFoldDB" id="A0A563DUL9"/>
<dbReference type="OrthoDB" id="4307011at2"/>
<name>A0A563DUL9_9MICO</name>
<dbReference type="Pfam" id="PF00392">
    <property type="entry name" value="GntR"/>
    <property type="match status" value="1"/>
</dbReference>
<dbReference type="InterPro" id="IPR036388">
    <property type="entry name" value="WH-like_DNA-bd_sf"/>
</dbReference>
<dbReference type="GO" id="GO:0003700">
    <property type="term" value="F:DNA-binding transcription factor activity"/>
    <property type="evidence" value="ECO:0007669"/>
    <property type="project" value="InterPro"/>
</dbReference>
<dbReference type="Gene3D" id="1.10.10.10">
    <property type="entry name" value="Winged helix-like DNA-binding domain superfamily/Winged helix DNA-binding domain"/>
    <property type="match status" value="1"/>
</dbReference>
<dbReference type="EMBL" id="VCQV01000038">
    <property type="protein sequence ID" value="TWP33623.1"/>
    <property type="molecule type" value="Genomic_DNA"/>
</dbReference>
<keyword evidence="1" id="KW-0805">Transcription regulation</keyword>
<dbReference type="Proteomes" id="UP000320244">
    <property type="component" value="Unassembled WGS sequence"/>
</dbReference>
<organism evidence="5 6">
    <name type="scientific">Leekyejoonella antrihumi</name>
    <dbReference type="NCBI Taxonomy" id="1660198"/>
    <lineage>
        <taxon>Bacteria</taxon>
        <taxon>Bacillati</taxon>
        <taxon>Actinomycetota</taxon>
        <taxon>Actinomycetes</taxon>
        <taxon>Micrococcales</taxon>
        <taxon>Dermacoccaceae</taxon>
        <taxon>Leekyejoonella</taxon>
    </lineage>
</organism>
<dbReference type="SMART" id="SM00345">
    <property type="entry name" value="HTH_GNTR"/>
    <property type="match status" value="1"/>
</dbReference>
<reference evidence="5 6" key="1">
    <citation type="submission" date="2019-05" db="EMBL/GenBank/DDBJ databases">
        <authorList>
            <person name="Lee S.D."/>
        </authorList>
    </citation>
    <scope>NUCLEOTIDE SEQUENCE [LARGE SCALE GENOMIC DNA]</scope>
    <source>
        <strain evidence="5 6">C5-26</strain>
    </source>
</reference>
<evidence type="ECO:0000313" key="5">
    <source>
        <dbReference type="EMBL" id="TWP33623.1"/>
    </source>
</evidence>
<dbReference type="CDD" id="cd07377">
    <property type="entry name" value="WHTH_GntR"/>
    <property type="match status" value="1"/>
</dbReference>
<dbReference type="InterPro" id="IPR036390">
    <property type="entry name" value="WH_DNA-bd_sf"/>
</dbReference>
<evidence type="ECO:0000313" key="6">
    <source>
        <dbReference type="Proteomes" id="UP000320244"/>
    </source>
</evidence>
<comment type="caution">
    <text evidence="5">The sequence shown here is derived from an EMBL/GenBank/DDBJ whole genome shotgun (WGS) entry which is preliminary data.</text>
</comment>
<proteinExistence type="predicted"/>
<evidence type="ECO:0000256" key="1">
    <source>
        <dbReference type="ARBA" id="ARBA00023015"/>
    </source>
</evidence>
<dbReference type="PROSITE" id="PS50949">
    <property type="entry name" value="HTH_GNTR"/>
    <property type="match status" value="1"/>
</dbReference>
<reference evidence="5 6" key="2">
    <citation type="submission" date="2019-08" db="EMBL/GenBank/DDBJ databases">
        <title>Jejuicoccus antrihumi gen. nov., sp. nov., a new member of the family Dermacoccaceae isolated from a cave.</title>
        <authorList>
            <person name="Schumann P."/>
            <person name="Kim I.S."/>
        </authorList>
    </citation>
    <scope>NUCLEOTIDE SEQUENCE [LARGE SCALE GENOMIC DNA]</scope>
    <source>
        <strain evidence="5 6">C5-26</strain>
    </source>
</reference>
<keyword evidence="6" id="KW-1185">Reference proteome</keyword>
<dbReference type="RefSeq" id="WP_146320005.1">
    <property type="nucleotide sequence ID" value="NZ_VCQV01000038.1"/>
</dbReference>
<protein>
    <submittedName>
        <fullName evidence="5">GntR family transcriptional regulator</fullName>
    </submittedName>
</protein>
<sequence>MIAIDQDSSKPPFEQICDQIAGQIHSGDLSVGERLPSVRAMAAQLGIAPGTVAKAYTHLEQSGLVEGRGRSGTHVSAGQDSARGYAARAAADFAGQVRTLGLDIDELLSIVRAALARTR</sequence>
<dbReference type="PANTHER" id="PTHR38445:SF9">
    <property type="entry name" value="HTH-TYPE TRANSCRIPTIONAL REPRESSOR YTRA"/>
    <property type="match status" value="1"/>
</dbReference>
<accession>A0A563DUL9</accession>
<keyword evidence="3" id="KW-0804">Transcription</keyword>
<evidence type="ECO:0000259" key="4">
    <source>
        <dbReference type="PROSITE" id="PS50949"/>
    </source>
</evidence>
<evidence type="ECO:0000256" key="2">
    <source>
        <dbReference type="ARBA" id="ARBA00023125"/>
    </source>
</evidence>
<gene>
    <name evidence="5" type="ORF">FGL98_20565</name>
</gene>